<keyword evidence="5 6" id="KW-0472">Membrane</keyword>
<dbReference type="InterPro" id="IPR045225">
    <property type="entry name" value="Uracil/uridine/allantoin_perm"/>
</dbReference>
<feature type="transmembrane region" description="Helical" evidence="6">
    <location>
        <begin position="376"/>
        <end position="401"/>
    </location>
</feature>
<name>A0A2J6TJW0_9HELO</name>
<dbReference type="InParanoid" id="A0A2J6TJW0"/>
<comment type="similarity">
    <text evidence="2">Belongs to the purine-cytosine permease (2.A.39) family.</text>
</comment>
<feature type="transmembrane region" description="Helical" evidence="6">
    <location>
        <begin position="429"/>
        <end position="448"/>
    </location>
</feature>
<feature type="transmembrane region" description="Helical" evidence="6">
    <location>
        <begin position="79"/>
        <end position="107"/>
    </location>
</feature>
<dbReference type="Gene3D" id="1.10.4160.10">
    <property type="entry name" value="Hydantoin permease"/>
    <property type="match status" value="1"/>
</dbReference>
<keyword evidence="8" id="KW-1185">Reference proteome</keyword>
<protein>
    <submittedName>
        <fullName evidence="7">Uracil permease</fullName>
    </submittedName>
</protein>
<dbReference type="FunCoup" id="A0A2J6TJW0">
    <property type="interactions" value="46"/>
</dbReference>
<dbReference type="InterPro" id="IPR001248">
    <property type="entry name" value="Pur-cyt_permease"/>
</dbReference>
<evidence type="ECO:0000313" key="8">
    <source>
        <dbReference type="Proteomes" id="UP000235371"/>
    </source>
</evidence>
<reference evidence="7 8" key="1">
    <citation type="submission" date="2016-04" db="EMBL/GenBank/DDBJ databases">
        <title>A degradative enzymes factory behind the ericoid mycorrhizal symbiosis.</title>
        <authorList>
            <consortium name="DOE Joint Genome Institute"/>
            <person name="Martino E."/>
            <person name="Morin E."/>
            <person name="Grelet G."/>
            <person name="Kuo A."/>
            <person name="Kohler A."/>
            <person name="Daghino S."/>
            <person name="Barry K."/>
            <person name="Choi C."/>
            <person name="Cichocki N."/>
            <person name="Clum A."/>
            <person name="Copeland A."/>
            <person name="Hainaut M."/>
            <person name="Haridas S."/>
            <person name="Labutti K."/>
            <person name="Lindquist E."/>
            <person name="Lipzen A."/>
            <person name="Khouja H.-R."/>
            <person name="Murat C."/>
            <person name="Ohm R."/>
            <person name="Olson A."/>
            <person name="Spatafora J."/>
            <person name="Veneault-Fourrey C."/>
            <person name="Henrissat B."/>
            <person name="Grigoriev I."/>
            <person name="Martin F."/>
            <person name="Perotto S."/>
        </authorList>
    </citation>
    <scope>NUCLEOTIDE SEQUENCE [LARGE SCALE GENOMIC DNA]</scope>
    <source>
        <strain evidence="7 8">E</strain>
    </source>
</reference>
<sequence length="548" mass="61084">MASARLRAVKQKLGLKGDESQHEQTDSWSNRDLIPLPPARRTWGAFHYFGYWAISSLNVSNWQTPNTYLTVGLSVGQSMAVIIISRALIALFSTAVAWCGLTWHIGFTIQNRFTWGMRGSYFPLLQRILLNFIWTAVQCKSSAKCLVCVTAIWPSFATIENTLPSSMSTITTTYQFVGFIVFWTVSLPFLFIRPEKFKLPFQVVSIYCGVGMMCMNKWNVSWLMMSGINQMIGGIAAGITNGSDFSRYAKSPKHYVTGSIASVWAVGTFVSFVGLVTTSACQKIYGEIYWNPPDLLMVMMDSGKGSSKARVGVFFLSAGFALTAMFEKICGNAVAGGIDLAGLFPRYIDIRRGAVITFIACWVVQPWQLINRAATFITVLSSFSVFLAPLIGAMCCDFFILPRRKIQLSNLYRTHDTSYWYWHGFNPRVLPAWLAGWVPTVGGLIVTVRGTTDAPRPLYQLYYMAFFFGFFTSALLFYITMRIFPVGGMGAYDDVDYYAAFTAKEAQKLSVVQLDQSNASLEGVEHIEPLQVQEKGQKTGYIVADGAH</sequence>
<dbReference type="GO" id="GO:0015205">
    <property type="term" value="F:nucleobase transmembrane transporter activity"/>
    <property type="evidence" value="ECO:0007669"/>
    <property type="project" value="TreeGrafter"/>
</dbReference>
<organism evidence="7 8">
    <name type="scientific">Hyaloscypha bicolor E</name>
    <dbReference type="NCBI Taxonomy" id="1095630"/>
    <lineage>
        <taxon>Eukaryota</taxon>
        <taxon>Fungi</taxon>
        <taxon>Dikarya</taxon>
        <taxon>Ascomycota</taxon>
        <taxon>Pezizomycotina</taxon>
        <taxon>Leotiomycetes</taxon>
        <taxon>Helotiales</taxon>
        <taxon>Hyaloscyphaceae</taxon>
        <taxon>Hyaloscypha</taxon>
        <taxon>Hyaloscypha bicolor</taxon>
    </lineage>
</organism>
<dbReference type="RefSeq" id="XP_024740208.1">
    <property type="nucleotide sequence ID" value="XM_024885702.1"/>
</dbReference>
<dbReference type="OrthoDB" id="2018619at2759"/>
<keyword evidence="4 6" id="KW-1133">Transmembrane helix</keyword>
<dbReference type="GeneID" id="36593779"/>
<evidence type="ECO:0000256" key="2">
    <source>
        <dbReference type="ARBA" id="ARBA00008974"/>
    </source>
</evidence>
<evidence type="ECO:0000313" key="7">
    <source>
        <dbReference type="EMBL" id="PMD63304.1"/>
    </source>
</evidence>
<dbReference type="AlphaFoldDB" id="A0A2J6TJW0"/>
<proteinExistence type="inferred from homology"/>
<comment type="subcellular location">
    <subcellularLocation>
        <location evidence="1">Membrane</location>
        <topology evidence="1">Multi-pass membrane protein</topology>
    </subcellularLocation>
</comment>
<dbReference type="Pfam" id="PF02133">
    <property type="entry name" value="Transp_cyt_pur"/>
    <property type="match status" value="1"/>
</dbReference>
<evidence type="ECO:0000256" key="3">
    <source>
        <dbReference type="ARBA" id="ARBA00022692"/>
    </source>
</evidence>
<keyword evidence="3 6" id="KW-0812">Transmembrane</keyword>
<feature type="transmembrane region" description="Helical" evidence="6">
    <location>
        <begin position="460"/>
        <end position="479"/>
    </location>
</feature>
<evidence type="ECO:0000256" key="6">
    <source>
        <dbReference type="SAM" id="Phobius"/>
    </source>
</evidence>
<evidence type="ECO:0000256" key="1">
    <source>
        <dbReference type="ARBA" id="ARBA00004141"/>
    </source>
</evidence>
<feature type="transmembrane region" description="Helical" evidence="6">
    <location>
        <begin position="173"/>
        <end position="192"/>
    </location>
</feature>
<dbReference type="GO" id="GO:0005886">
    <property type="term" value="C:plasma membrane"/>
    <property type="evidence" value="ECO:0007669"/>
    <property type="project" value="TreeGrafter"/>
</dbReference>
<dbReference type="EMBL" id="KZ613782">
    <property type="protein sequence ID" value="PMD63304.1"/>
    <property type="molecule type" value="Genomic_DNA"/>
</dbReference>
<dbReference type="CDD" id="cd11482">
    <property type="entry name" value="SLC-NCS1sbd_NRT1-like"/>
    <property type="match status" value="1"/>
</dbReference>
<gene>
    <name evidence="7" type="ORF">K444DRAFT_651338</name>
</gene>
<feature type="transmembrane region" description="Helical" evidence="6">
    <location>
        <begin position="255"/>
        <end position="276"/>
    </location>
</feature>
<evidence type="ECO:0000256" key="4">
    <source>
        <dbReference type="ARBA" id="ARBA00022989"/>
    </source>
</evidence>
<accession>A0A2J6TJW0</accession>
<dbReference type="PANTHER" id="PTHR30618:SF4">
    <property type="entry name" value="ALLANTOIN PERMEASE"/>
    <property type="match status" value="1"/>
</dbReference>
<dbReference type="Proteomes" id="UP000235371">
    <property type="component" value="Unassembled WGS sequence"/>
</dbReference>
<evidence type="ECO:0000256" key="5">
    <source>
        <dbReference type="ARBA" id="ARBA00023136"/>
    </source>
</evidence>
<dbReference type="PANTHER" id="PTHR30618">
    <property type="entry name" value="NCS1 FAMILY PURINE/PYRIMIDINE TRANSPORTER"/>
    <property type="match status" value="1"/>
</dbReference>